<keyword evidence="4" id="KW-0808">Transferase</keyword>
<dbReference type="Pfam" id="PF02896">
    <property type="entry name" value="PEP-utilizers_C"/>
    <property type="match status" value="1"/>
</dbReference>
<evidence type="ECO:0000256" key="4">
    <source>
        <dbReference type="ARBA" id="ARBA00022679"/>
    </source>
</evidence>
<dbReference type="InterPro" id="IPR000121">
    <property type="entry name" value="PEP_util_C"/>
</dbReference>
<dbReference type="InterPro" id="IPR023151">
    <property type="entry name" value="PEP_util_CS"/>
</dbReference>
<dbReference type="InterPro" id="IPR008279">
    <property type="entry name" value="PEP-util_enz_mobile_dom"/>
</dbReference>
<evidence type="ECO:0000256" key="3">
    <source>
        <dbReference type="ARBA" id="ARBA00016544"/>
    </source>
</evidence>
<dbReference type="Gene3D" id="1.10.274.10">
    <property type="entry name" value="PtsI, HPr-binding domain"/>
    <property type="match status" value="1"/>
</dbReference>
<dbReference type="InterPro" id="IPR036637">
    <property type="entry name" value="Phosphohistidine_dom_sf"/>
</dbReference>
<feature type="domain" description="PEP-utilising enzyme C-terminal" evidence="10">
    <location>
        <begin position="247"/>
        <end position="509"/>
    </location>
</feature>
<keyword evidence="5" id="KW-0479">Metal-binding</keyword>
<keyword evidence="6" id="KW-0418">Kinase</keyword>
<evidence type="ECO:0000256" key="7">
    <source>
        <dbReference type="ARBA" id="ARBA00022842"/>
    </source>
</evidence>
<dbReference type="Pfam" id="PF00391">
    <property type="entry name" value="PEP-utilizers"/>
    <property type="match status" value="1"/>
</dbReference>
<dbReference type="InterPro" id="IPR036618">
    <property type="entry name" value="PtsI_HPr-bd_sf"/>
</dbReference>
<dbReference type="InterPro" id="IPR050499">
    <property type="entry name" value="PEP-utilizing_PTS_enzyme"/>
</dbReference>
<name>A0A6J6C8V0_9ZZZZ</name>
<feature type="domain" description="Phosphotransferase system enzyme I N-terminal" evidence="11">
    <location>
        <begin position="17"/>
        <end position="118"/>
    </location>
</feature>
<dbReference type="GO" id="GO:0046872">
    <property type="term" value="F:metal ion binding"/>
    <property type="evidence" value="ECO:0007669"/>
    <property type="project" value="UniProtKB-KW"/>
</dbReference>
<sequence length="541" mass="56721">MSAKPGTILSGLGVGLSPALGEVLVIEHSQLIPEWTKSTKTPEQEISELKAAISFVANQLDELGEKAGGTSAEIFEALKALLEDDELLEVASTNIEDGWGAAAAFGKAVDEFAELLKGDPTFDERVADFQDLSKRVQARLAGIKLDLDLPTTGRIVLVGEDFSPADTAQFTDAVIGVVTLKGGPTSHTAIICRSRNIAAVVSCPGASELATGDKVLVDPVGDRVVVSDDVSLATQAIKFVPIAASSLIPVRANIGTLDDAQSASKTAANGVGLFRTELLYLSATAEPSVQEQAKSYSEILRAAPDGPIVVRTIDAGSDKPVPFLNMPAEENPSLGVRGYRLLANHREFVEGQLKALELAREDSGREVWVMAPMISTLDEAKNFAELARSIGKYKVGIMIETPSIALLVNQLSGVVDFVSVGTNDLSQYLFAADRMNPSLGALLNHWQPALIQALARIASDAKLAGVSSGVCGESASDPAFAIVLAGLGFDSISVSRSQVDAVHNALSSLELVDAQKVANAVLQATSAEEAKATALKEIGAR</sequence>
<evidence type="ECO:0000259" key="11">
    <source>
        <dbReference type="Pfam" id="PF05524"/>
    </source>
</evidence>
<feature type="domain" description="PEP-utilising enzyme mobile" evidence="9">
    <location>
        <begin position="156"/>
        <end position="218"/>
    </location>
</feature>
<dbReference type="Pfam" id="PF05524">
    <property type="entry name" value="PEP-utilisers_N"/>
    <property type="match status" value="1"/>
</dbReference>
<evidence type="ECO:0000256" key="1">
    <source>
        <dbReference type="ARBA" id="ARBA00001946"/>
    </source>
</evidence>
<comment type="cofactor">
    <cofactor evidence="1">
        <name>Mg(2+)</name>
        <dbReference type="ChEBI" id="CHEBI:18420"/>
    </cofactor>
</comment>
<dbReference type="EMBL" id="CAEZSX010000006">
    <property type="protein sequence ID" value="CAB4547711.1"/>
    <property type="molecule type" value="Genomic_DNA"/>
</dbReference>
<evidence type="ECO:0000256" key="2">
    <source>
        <dbReference type="ARBA" id="ARBA00007837"/>
    </source>
</evidence>
<dbReference type="PANTHER" id="PTHR46244:SF3">
    <property type="entry name" value="PHOSPHOENOLPYRUVATE-PROTEIN PHOSPHOTRANSFERASE"/>
    <property type="match status" value="1"/>
</dbReference>
<evidence type="ECO:0000256" key="8">
    <source>
        <dbReference type="ARBA" id="ARBA00033235"/>
    </source>
</evidence>
<evidence type="ECO:0000313" key="12">
    <source>
        <dbReference type="EMBL" id="CAB4547711.1"/>
    </source>
</evidence>
<dbReference type="PANTHER" id="PTHR46244">
    <property type="entry name" value="PHOSPHOENOLPYRUVATE-PROTEIN PHOSPHOTRANSFERASE"/>
    <property type="match status" value="1"/>
</dbReference>
<dbReference type="Gene3D" id="3.50.30.10">
    <property type="entry name" value="Phosphohistidine domain"/>
    <property type="match status" value="1"/>
</dbReference>
<organism evidence="12">
    <name type="scientific">freshwater metagenome</name>
    <dbReference type="NCBI Taxonomy" id="449393"/>
    <lineage>
        <taxon>unclassified sequences</taxon>
        <taxon>metagenomes</taxon>
        <taxon>ecological metagenomes</taxon>
    </lineage>
</organism>
<keyword evidence="7" id="KW-0460">Magnesium</keyword>
<accession>A0A6J6C8V0</accession>
<dbReference type="AlphaFoldDB" id="A0A6J6C8V0"/>
<evidence type="ECO:0000259" key="9">
    <source>
        <dbReference type="Pfam" id="PF00391"/>
    </source>
</evidence>
<dbReference type="GO" id="GO:0009401">
    <property type="term" value="P:phosphoenolpyruvate-dependent sugar phosphotransferase system"/>
    <property type="evidence" value="ECO:0007669"/>
    <property type="project" value="InterPro"/>
</dbReference>
<dbReference type="Gene3D" id="3.20.20.60">
    <property type="entry name" value="Phosphoenolpyruvate-binding domains"/>
    <property type="match status" value="1"/>
</dbReference>
<dbReference type="SUPFAM" id="SSF47831">
    <property type="entry name" value="Enzyme I of the PEP:sugar phosphotransferase system HPr-binding (sub)domain"/>
    <property type="match status" value="1"/>
</dbReference>
<dbReference type="SUPFAM" id="SSF52009">
    <property type="entry name" value="Phosphohistidine domain"/>
    <property type="match status" value="1"/>
</dbReference>
<comment type="similarity">
    <text evidence="2">Belongs to the PEP-utilizing enzyme family.</text>
</comment>
<gene>
    <name evidence="12" type="ORF">UFOPK1537_00096</name>
</gene>
<reference evidence="12" key="1">
    <citation type="submission" date="2020-05" db="EMBL/GenBank/DDBJ databases">
        <authorList>
            <person name="Chiriac C."/>
            <person name="Salcher M."/>
            <person name="Ghai R."/>
            <person name="Kavagutti S V."/>
        </authorList>
    </citation>
    <scope>NUCLEOTIDE SEQUENCE</scope>
</reference>
<dbReference type="PROSITE" id="PS00742">
    <property type="entry name" value="PEP_ENZYMES_2"/>
    <property type="match status" value="1"/>
</dbReference>
<dbReference type="InterPro" id="IPR008731">
    <property type="entry name" value="PTS_EIN"/>
</dbReference>
<protein>
    <recommendedName>
        <fullName evidence="3">Phosphoenolpyruvate-protein phosphotransferase</fullName>
    </recommendedName>
    <alternativeName>
        <fullName evidence="8">Phosphotransferase system, enzyme I</fullName>
    </alternativeName>
</protein>
<proteinExistence type="inferred from homology"/>
<dbReference type="PRINTS" id="PR01736">
    <property type="entry name" value="PHPHTRNFRASE"/>
</dbReference>
<dbReference type="GO" id="GO:0016301">
    <property type="term" value="F:kinase activity"/>
    <property type="evidence" value="ECO:0007669"/>
    <property type="project" value="UniProtKB-KW"/>
</dbReference>
<dbReference type="InterPro" id="IPR015813">
    <property type="entry name" value="Pyrv/PenolPyrv_kinase-like_dom"/>
</dbReference>
<evidence type="ECO:0000256" key="6">
    <source>
        <dbReference type="ARBA" id="ARBA00022777"/>
    </source>
</evidence>
<dbReference type="SUPFAM" id="SSF51621">
    <property type="entry name" value="Phosphoenolpyruvate/pyruvate domain"/>
    <property type="match status" value="1"/>
</dbReference>
<evidence type="ECO:0000256" key="5">
    <source>
        <dbReference type="ARBA" id="ARBA00022723"/>
    </source>
</evidence>
<evidence type="ECO:0000259" key="10">
    <source>
        <dbReference type="Pfam" id="PF02896"/>
    </source>
</evidence>
<dbReference type="InterPro" id="IPR040442">
    <property type="entry name" value="Pyrv_kinase-like_dom_sf"/>
</dbReference>